<dbReference type="SUPFAM" id="SSF111038">
    <property type="entry name" value="YjbQ-like"/>
    <property type="match status" value="1"/>
</dbReference>
<sequence>MLQTTIRLHTSGRGLTDITQQVQSIVADSQIEAGMCNLFIQHTSASLIVCENAAPEVRMDLEYFMSRIAADADPNYQHDDEGPDDM</sequence>
<dbReference type="AlphaFoldDB" id="A0A3B0Y893"/>
<proteinExistence type="inferred from homology"/>
<dbReference type="Gene3D" id="2.60.120.460">
    <property type="entry name" value="YjbQ-like"/>
    <property type="match status" value="1"/>
</dbReference>
<dbReference type="PANTHER" id="PTHR30615:SF8">
    <property type="entry name" value="UPF0047 PROTEIN C4A8.02C"/>
    <property type="match status" value="1"/>
</dbReference>
<dbReference type="InterPro" id="IPR035917">
    <property type="entry name" value="YjbQ-like_sf"/>
</dbReference>
<comment type="similarity">
    <text evidence="1">Belongs to the UPF0047 family.</text>
</comment>
<organism evidence="2">
    <name type="scientific">hydrothermal vent metagenome</name>
    <dbReference type="NCBI Taxonomy" id="652676"/>
    <lineage>
        <taxon>unclassified sequences</taxon>
        <taxon>metagenomes</taxon>
        <taxon>ecological metagenomes</taxon>
    </lineage>
</organism>
<protein>
    <submittedName>
        <fullName evidence="2">UPF0047 protein YjbQ</fullName>
    </submittedName>
</protein>
<dbReference type="InterPro" id="IPR001602">
    <property type="entry name" value="UPF0047_YjbQ-like"/>
</dbReference>
<dbReference type="PANTHER" id="PTHR30615">
    <property type="entry name" value="UNCHARACTERIZED PROTEIN YJBQ-RELATED"/>
    <property type="match status" value="1"/>
</dbReference>
<dbReference type="EMBL" id="UOFL01000116">
    <property type="protein sequence ID" value="VAW77015.1"/>
    <property type="molecule type" value="Genomic_DNA"/>
</dbReference>
<dbReference type="Pfam" id="PF01894">
    <property type="entry name" value="YjbQ"/>
    <property type="match status" value="1"/>
</dbReference>
<feature type="non-terminal residue" evidence="2">
    <location>
        <position position="86"/>
    </location>
</feature>
<evidence type="ECO:0000256" key="1">
    <source>
        <dbReference type="ARBA" id="ARBA00005534"/>
    </source>
</evidence>
<evidence type="ECO:0000313" key="2">
    <source>
        <dbReference type="EMBL" id="VAW77015.1"/>
    </source>
</evidence>
<accession>A0A3B0Y893</accession>
<name>A0A3B0Y893_9ZZZZ</name>
<gene>
    <name evidence="2" type="ORF">MNBD_GAMMA12-1130</name>
</gene>
<reference evidence="2" key="1">
    <citation type="submission" date="2018-06" db="EMBL/GenBank/DDBJ databases">
        <authorList>
            <person name="Zhirakovskaya E."/>
        </authorList>
    </citation>
    <scope>NUCLEOTIDE SEQUENCE</scope>
</reference>